<dbReference type="FunFam" id="3.30.70.100:FF:000005">
    <property type="entry name" value="Copper-exporting P-type ATPase A"/>
    <property type="match status" value="1"/>
</dbReference>
<dbReference type="InterPro" id="IPR001757">
    <property type="entry name" value="P_typ_ATPase"/>
</dbReference>
<dbReference type="SFLD" id="SFLDF00027">
    <property type="entry name" value="p-type_atpase"/>
    <property type="match status" value="1"/>
</dbReference>
<dbReference type="CDD" id="cd02094">
    <property type="entry name" value="P-type_ATPase_Cu-like"/>
    <property type="match status" value="1"/>
</dbReference>
<dbReference type="InterPro" id="IPR059000">
    <property type="entry name" value="ATPase_P-type_domA"/>
</dbReference>
<dbReference type="FunFam" id="3.30.70.100:FF:000001">
    <property type="entry name" value="ATPase copper transporting beta"/>
    <property type="match status" value="1"/>
</dbReference>
<dbReference type="NCBIfam" id="TIGR01525">
    <property type="entry name" value="ATPase-IB_hvy"/>
    <property type="match status" value="1"/>
</dbReference>
<comment type="subcellular location">
    <subcellularLocation>
        <location evidence="1">Cell membrane</location>
        <topology evidence="1">Multi-pass membrane protein</topology>
    </subcellularLocation>
</comment>
<dbReference type="InterPro" id="IPR023299">
    <property type="entry name" value="ATPase_P-typ_cyto_dom_N"/>
</dbReference>
<dbReference type="SFLD" id="SFLDS00003">
    <property type="entry name" value="Haloacid_Dehalogenase"/>
    <property type="match status" value="1"/>
</dbReference>
<dbReference type="InterPro" id="IPR006121">
    <property type="entry name" value="HMA_dom"/>
</dbReference>
<comment type="similarity">
    <text evidence="2 19">Belongs to the cation transport ATPase (P-type) (TC 3.A.3) family. Type IB subfamily.</text>
</comment>
<dbReference type="Gene3D" id="3.30.70.100">
    <property type="match status" value="2"/>
</dbReference>
<feature type="transmembrane region" description="Helical" evidence="19">
    <location>
        <begin position="779"/>
        <end position="798"/>
    </location>
</feature>
<keyword evidence="13 19" id="KW-1133">Transmembrane helix</keyword>
<dbReference type="SUPFAM" id="SSF55008">
    <property type="entry name" value="HMA, heavy metal-associated domain"/>
    <property type="match status" value="2"/>
</dbReference>
<dbReference type="PRINTS" id="PR00119">
    <property type="entry name" value="CATATPASE"/>
</dbReference>
<evidence type="ECO:0000256" key="12">
    <source>
        <dbReference type="ARBA" id="ARBA00022967"/>
    </source>
</evidence>
<evidence type="ECO:0000256" key="5">
    <source>
        <dbReference type="ARBA" id="ARBA00022692"/>
    </source>
</evidence>
<dbReference type="InterPro" id="IPR018303">
    <property type="entry name" value="ATPase_P-typ_P_site"/>
</dbReference>
<dbReference type="SUPFAM" id="SSF81653">
    <property type="entry name" value="Calcium ATPase, transduction domain A"/>
    <property type="match status" value="1"/>
</dbReference>
<evidence type="ECO:0000256" key="10">
    <source>
        <dbReference type="ARBA" id="ARBA00022840"/>
    </source>
</evidence>
<organism evidence="21 22">
    <name type="scientific">Hujiaoplasma nucleasis</name>
    <dbReference type="NCBI Taxonomy" id="2725268"/>
    <lineage>
        <taxon>Bacteria</taxon>
        <taxon>Bacillati</taxon>
        <taxon>Mycoplasmatota</taxon>
        <taxon>Mollicutes</taxon>
        <taxon>Candidatus Izemoplasmatales</taxon>
        <taxon>Hujiaoplasmataceae</taxon>
        <taxon>Hujiaoplasma</taxon>
    </lineage>
</organism>
<sequence>MKRRFVVEGMSCASCVSHVKKAVEKIDGVKNVDINLNLKKMDVEMDDSVNNDKIISAVKSAGYQATLKIDTKDISMKIKGITCANCVKTIEKALLKTEGVESCKVNMLQNTALISYDQDKISINDIKKVIKSAGYQTEDISHHEDDYTDETIERENKAKRVGLMVSIVFTLLLLFISMGEMIGLVLPKFMDPMHHPMVFAIVQLILTLPPIYIGRDFYLKGFKMLWKRTPNMDSLIALGTSASIIYSLYAMVMIANTGNMHHLYFETAATILTLILLGKYLENLSKGKASSAVRDLLNLTPDKAILINDDQEKEILVEEINVGDLLLVKPGSKVPIDGIIIEGSTSIDESMITGESLPVNKDVNQMVIQGSLNNSGLIKIKAKRVGKDTSLAKIIDLVEKAEMSKAPIAKLADRISSIFVPAILFIAILSMVIWLIAGQSLIFSLTIAITVLVIACPCALGLATPTSIIVGTGMAAKHGIIFKDGETIENAHKIDAIVFDKTGTLTENKPIVNEIIPLNMEEDQLLSLIYSAEKNSNHPLAKAIQTYVNTHPVPTLEFTFHKETPGKGIEFTYENNKFYLGSKKYLKQMGIDFKKLHINAPNKSIIYLGSLNKVLGYITISDQVKASAFEMIKKINELGIETHILSGDNYEATAMVANQLKVKSIHANVLPEDKYKEIMKLQKLGKKVAMVGDGINDSIALKQADIGISLSSSTDVAITSCDIILMKNDLLDIVRVLEMSKRIIRNIKQNLFWAFAYNTLGIPFAAGIVFALGGPLLNPMMAAAAMSLSSITVVLNALRIKKYIYK</sequence>
<dbReference type="EMBL" id="CP051151">
    <property type="protein sequence ID" value="QLY39683.1"/>
    <property type="molecule type" value="Genomic_DNA"/>
</dbReference>
<keyword evidence="14" id="KW-0186">Copper</keyword>
<dbReference type="Gene3D" id="3.40.50.1000">
    <property type="entry name" value="HAD superfamily/HAD-like"/>
    <property type="match status" value="1"/>
</dbReference>
<dbReference type="Proteomes" id="UP000512167">
    <property type="component" value="Chromosome"/>
</dbReference>
<feature type="transmembrane region" description="Helical" evidence="19">
    <location>
        <begin position="161"/>
        <end position="185"/>
    </location>
</feature>
<feature type="transmembrane region" description="Helical" evidence="19">
    <location>
        <begin position="442"/>
        <end position="464"/>
    </location>
</feature>
<evidence type="ECO:0000256" key="3">
    <source>
        <dbReference type="ARBA" id="ARBA00015102"/>
    </source>
</evidence>
<keyword evidence="7" id="KW-0677">Repeat</keyword>
<protein>
    <recommendedName>
        <fullName evidence="3">Copper-exporting P-type ATPase</fullName>
    </recommendedName>
    <alternativeName>
        <fullName evidence="17">Copper-exporting P-type ATPase A</fullName>
    </alternativeName>
    <alternativeName>
        <fullName evidence="18">Cu(+)-exporting ATPase</fullName>
    </alternativeName>
</protein>
<dbReference type="FunFam" id="2.70.150.10:FF:000002">
    <property type="entry name" value="Copper-transporting ATPase 1, putative"/>
    <property type="match status" value="1"/>
</dbReference>
<evidence type="ECO:0000256" key="9">
    <source>
        <dbReference type="ARBA" id="ARBA00022796"/>
    </source>
</evidence>
<feature type="transmembrane region" description="Helical" evidence="19">
    <location>
        <begin position="415"/>
        <end position="436"/>
    </location>
</feature>
<dbReference type="Pfam" id="PF00702">
    <property type="entry name" value="Hydrolase"/>
    <property type="match status" value="1"/>
</dbReference>
<evidence type="ECO:0000256" key="7">
    <source>
        <dbReference type="ARBA" id="ARBA00022737"/>
    </source>
</evidence>
<keyword evidence="19" id="KW-1003">Cell membrane</keyword>
<feature type="transmembrane region" description="Helical" evidence="19">
    <location>
        <begin position="197"/>
        <end position="214"/>
    </location>
</feature>
<keyword evidence="5 19" id="KW-0812">Transmembrane</keyword>
<evidence type="ECO:0000256" key="19">
    <source>
        <dbReference type="RuleBase" id="RU362081"/>
    </source>
</evidence>
<dbReference type="InterPro" id="IPR017969">
    <property type="entry name" value="Heavy-metal-associated_CS"/>
</dbReference>
<dbReference type="PRINTS" id="PR00943">
    <property type="entry name" value="CUATPASE"/>
</dbReference>
<evidence type="ECO:0000256" key="15">
    <source>
        <dbReference type="ARBA" id="ARBA00023065"/>
    </source>
</evidence>
<dbReference type="RefSeq" id="WP_312032161.1">
    <property type="nucleotide sequence ID" value="NZ_CP051151.1"/>
</dbReference>
<evidence type="ECO:0000313" key="21">
    <source>
        <dbReference type="EMBL" id="QLY39683.1"/>
    </source>
</evidence>
<dbReference type="KEGG" id="tbk:HF295_01915"/>
<dbReference type="NCBIfam" id="TIGR00003">
    <property type="entry name" value="copper ion binding protein"/>
    <property type="match status" value="2"/>
</dbReference>
<evidence type="ECO:0000256" key="14">
    <source>
        <dbReference type="ARBA" id="ARBA00023008"/>
    </source>
</evidence>
<dbReference type="AlphaFoldDB" id="A0A7L6N0C3"/>
<evidence type="ECO:0000256" key="1">
    <source>
        <dbReference type="ARBA" id="ARBA00004651"/>
    </source>
</evidence>
<evidence type="ECO:0000256" key="16">
    <source>
        <dbReference type="ARBA" id="ARBA00023136"/>
    </source>
</evidence>
<dbReference type="GO" id="GO:0005507">
    <property type="term" value="F:copper ion binding"/>
    <property type="evidence" value="ECO:0007669"/>
    <property type="project" value="InterPro"/>
</dbReference>
<feature type="transmembrane region" description="Helical" evidence="19">
    <location>
        <begin position="261"/>
        <end position="281"/>
    </location>
</feature>
<evidence type="ECO:0000259" key="20">
    <source>
        <dbReference type="PROSITE" id="PS50846"/>
    </source>
</evidence>
<dbReference type="InterPro" id="IPR006122">
    <property type="entry name" value="HMA_Cu_ion-bd"/>
</dbReference>
<evidence type="ECO:0000313" key="22">
    <source>
        <dbReference type="Proteomes" id="UP000512167"/>
    </source>
</evidence>
<dbReference type="Gene3D" id="3.40.1110.10">
    <property type="entry name" value="Calcium-transporting ATPase, cytoplasmic domain N"/>
    <property type="match status" value="1"/>
</dbReference>
<evidence type="ECO:0000256" key="4">
    <source>
        <dbReference type="ARBA" id="ARBA00022448"/>
    </source>
</evidence>
<dbReference type="PROSITE" id="PS01047">
    <property type="entry name" value="HMA_1"/>
    <property type="match status" value="1"/>
</dbReference>
<dbReference type="PRINTS" id="PR00942">
    <property type="entry name" value="CUATPASEI"/>
</dbReference>
<dbReference type="NCBIfam" id="TIGR01511">
    <property type="entry name" value="ATPase-IB1_Cu"/>
    <property type="match status" value="1"/>
</dbReference>
<keyword evidence="16 19" id="KW-0472">Membrane</keyword>
<dbReference type="InterPro" id="IPR036163">
    <property type="entry name" value="HMA_dom_sf"/>
</dbReference>
<dbReference type="InterPro" id="IPR027256">
    <property type="entry name" value="P-typ_ATPase_IB"/>
</dbReference>
<dbReference type="InterPro" id="IPR023214">
    <property type="entry name" value="HAD_sf"/>
</dbReference>
<dbReference type="GO" id="GO:0005886">
    <property type="term" value="C:plasma membrane"/>
    <property type="evidence" value="ECO:0007669"/>
    <property type="project" value="UniProtKB-SubCell"/>
</dbReference>
<dbReference type="InterPro" id="IPR044492">
    <property type="entry name" value="P_typ_ATPase_HD_dom"/>
</dbReference>
<dbReference type="GO" id="GO:0005524">
    <property type="term" value="F:ATP binding"/>
    <property type="evidence" value="ECO:0007669"/>
    <property type="project" value="UniProtKB-UniRule"/>
</dbReference>
<evidence type="ECO:0000256" key="6">
    <source>
        <dbReference type="ARBA" id="ARBA00022723"/>
    </source>
</evidence>
<keyword evidence="15" id="KW-0406">Ion transport</keyword>
<dbReference type="GO" id="GO:0043682">
    <property type="term" value="F:P-type divalent copper transporter activity"/>
    <property type="evidence" value="ECO:0007669"/>
    <property type="project" value="TreeGrafter"/>
</dbReference>
<evidence type="ECO:0000256" key="18">
    <source>
        <dbReference type="ARBA" id="ARBA00033239"/>
    </source>
</evidence>
<evidence type="ECO:0000256" key="8">
    <source>
        <dbReference type="ARBA" id="ARBA00022741"/>
    </source>
</evidence>
<dbReference type="GO" id="GO:0055070">
    <property type="term" value="P:copper ion homeostasis"/>
    <property type="evidence" value="ECO:0007669"/>
    <property type="project" value="TreeGrafter"/>
</dbReference>
<dbReference type="Pfam" id="PF00403">
    <property type="entry name" value="HMA"/>
    <property type="match status" value="2"/>
</dbReference>
<accession>A0A7L6N0C3</accession>
<gene>
    <name evidence="21" type="primary">cadA</name>
    <name evidence="21" type="ORF">HF295_01915</name>
</gene>
<keyword evidence="11" id="KW-0460">Magnesium</keyword>
<dbReference type="InterPro" id="IPR036412">
    <property type="entry name" value="HAD-like_sf"/>
</dbReference>
<keyword evidence="10 19" id="KW-0067">ATP-binding</keyword>
<dbReference type="GO" id="GO:0016887">
    <property type="term" value="F:ATP hydrolysis activity"/>
    <property type="evidence" value="ECO:0007669"/>
    <property type="project" value="InterPro"/>
</dbReference>
<dbReference type="PANTHER" id="PTHR43520:SF8">
    <property type="entry name" value="P-TYPE CU(+) TRANSPORTER"/>
    <property type="match status" value="1"/>
</dbReference>
<keyword evidence="22" id="KW-1185">Reference proteome</keyword>
<evidence type="ECO:0000256" key="17">
    <source>
        <dbReference type="ARBA" id="ARBA00029719"/>
    </source>
</evidence>
<evidence type="ECO:0000256" key="2">
    <source>
        <dbReference type="ARBA" id="ARBA00006024"/>
    </source>
</evidence>
<dbReference type="Gene3D" id="2.70.150.10">
    <property type="entry name" value="Calcium-transporting ATPase, cytoplasmic transduction domain A"/>
    <property type="match status" value="1"/>
</dbReference>
<dbReference type="SUPFAM" id="SSF81665">
    <property type="entry name" value="Calcium ATPase, transmembrane domain M"/>
    <property type="match status" value="1"/>
</dbReference>
<feature type="transmembrane region" description="Helical" evidence="19">
    <location>
        <begin position="235"/>
        <end position="255"/>
    </location>
</feature>
<dbReference type="Pfam" id="PF00122">
    <property type="entry name" value="E1-E2_ATPase"/>
    <property type="match status" value="1"/>
</dbReference>
<dbReference type="NCBIfam" id="TIGR01494">
    <property type="entry name" value="ATPase_P-type"/>
    <property type="match status" value="1"/>
</dbReference>
<keyword evidence="12" id="KW-1278">Translocase</keyword>
<keyword evidence="8 19" id="KW-0547">Nucleotide-binding</keyword>
<feature type="domain" description="HMA" evidence="20">
    <location>
        <begin position="72"/>
        <end position="138"/>
    </location>
</feature>
<dbReference type="InterPro" id="IPR023298">
    <property type="entry name" value="ATPase_P-typ_TM_dom_sf"/>
</dbReference>
<reference evidence="21 22" key="1">
    <citation type="submission" date="2020-04" db="EMBL/GenBank/DDBJ databases">
        <authorList>
            <person name="Zheng R.K."/>
            <person name="Sun C.M."/>
        </authorList>
    </citation>
    <scope>NUCLEOTIDE SEQUENCE [LARGE SCALE GENOMIC DNA]</scope>
    <source>
        <strain evidence="22">zrk29</strain>
    </source>
</reference>
<dbReference type="PANTHER" id="PTHR43520">
    <property type="entry name" value="ATP7, ISOFORM B"/>
    <property type="match status" value="1"/>
</dbReference>
<dbReference type="InterPro" id="IPR008250">
    <property type="entry name" value="ATPase_P-typ_transduc_dom_A_sf"/>
</dbReference>
<dbReference type="NCBIfam" id="TIGR01512">
    <property type="entry name" value="ATPase-IB2_Cd"/>
    <property type="match status" value="1"/>
</dbReference>
<dbReference type="PROSITE" id="PS00154">
    <property type="entry name" value="ATPASE_E1_E2"/>
    <property type="match status" value="1"/>
</dbReference>
<proteinExistence type="inferred from homology"/>
<feature type="transmembrane region" description="Helical" evidence="19">
    <location>
        <begin position="751"/>
        <end position="773"/>
    </location>
</feature>
<keyword evidence="9" id="KW-0187">Copper transport</keyword>
<feature type="domain" description="HMA" evidence="20">
    <location>
        <begin position="1"/>
        <end position="66"/>
    </location>
</feature>
<keyword evidence="4" id="KW-0813">Transport</keyword>
<evidence type="ECO:0000256" key="11">
    <source>
        <dbReference type="ARBA" id="ARBA00022842"/>
    </source>
</evidence>
<evidence type="ECO:0000256" key="13">
    <source>
        <dbReference type="ARBA" id="ARBA00022989"/>
    </source>
</evidence>
<dbReference type="SUPFAM" id="SSF56784">
    <property type="entry name" value="HAD-like"/>
    <property type="match status" value="1"/>
</dbReference>
<dbReference type="CDD" id="cd00371">
    <property type="entry name" value="HMA"/>
    <property type="match status" value="2"/>
</dbReference>
<dbReference type="PROSITE" id="PS50846">
    <property type="entry name" value="HMA_2"/>
    <property type="match status" value="2"/>
</dbReference>
<dbReference type="SFLD" id="SFLDG00002">
    <property type="entry name" value="C1.7:_P-type_atpase_like"/>
    <property type="match status" value="1"/>
</dbReference>
<keyword evidence="6 19" id="KW-0479">Metal-binding</keyword>
<name>A0A7L6N0C3_9MOLU</name>